<reference evidence="3 4" key="1">
    <citation type="journal article" date="2016" name="Front. Microbiol.">
        <title>Single-Cell (Meta-)Genomics of a Dimorphic Candidatus Thiomargarita nelsonii Reveals Genomic Plasticity.</title>
        <authorList>
            <person name="Flood B.E."/>
            <person name="Fliss P."/>
            <person name="Jones D.S."/>
            <person name="Dick G.J."/>
            <person name="Jain S."/>
            <person name="Kaster A.K."/>
            <person name="Winkel M."/>
            <person name="Mussmann M."/>
            <person name="Bailey J."/>
        </authorList>
    </citation>
    <scope>NUCLEOTIDE SEQUENCE [LARGE SCALE GENOMIC DNA]</scope>
    <source>
        <strain evidence="3">Hydrate Ridge</strain>
    </source>
</reference>
<evidence type="ECO:0000256" key="1">
    <source>
        <dbReference type="SAM" id="MobiDB-lite"/>
    </source>
</evidence>
<evidence type="ECO:0000259" key="2">
    <source>
        <dbReference type="SMART" id="SM00507"/>
    </source>
</evidence>
<comment type="caution">
    <text evidence="3">The sequence shown here is derived from an EMBL/GenBank/DDBJ whole genome shotgun (WGS) entry which is preliminary data.</text>
</comment>
<dbReference type="InterPro" id="IPR003615">
    <property type="entry name" value="HNH_nuc"/>
</dbReference>
<dbReference type="InterPro" id="IPR002711">
    <property type="entry name" value="HNH"/>
</dbReference>
<dbReference type="Proteomes" id="UP000030428">
    <property type="component" value="Unassembled WGS sequence"/>
</dbReference>
<gene>
    <name evidence="3" type="ORF">PN36_31660</name>
</gene>
<dbReference type="GO" id="GO:0004519">
    <property type="term" value="F:endonuclease activity"/>
    <property type="evidence" value="ECO:0007669"/>
    <property type="project" value="InterPro"/>
</dbReference>
<dbReference type="GO" id="GO:0003676">
    <property type="term" value="F:nucleic acid binding"/>
    <property type="evidence" value="ECO:0007669"/>
    <property type="project" value="InterPro"/>
</dbReference>
<accession>A0A4E0QRM4</accession>
<organism evidence="3 4">
    <name type="scientific">Candidatus Thiomargarita nelsonii</name>
    <dbReference type="NCBI Taxonomy" id="1003181"/>
    <lineage>
        <taxon>Bacteria</taxon>
        <taxon>Pseudomonadati</taxon>
        <taxon>Pseudomonadota</taxon>
        <taxon>Gammaproteobacteria</taxon>
        <taxon>Thiotrichales</taxon>
        <taxon>Thiotrichaceae</taxon>
        <taxon>Thiomargarita</taxon>
    </lineage>
</organism>
<dbReference type="EMBL" id="JSZA02000256">
    <property type="protein sequence ID" value="TGO02025.1"/>
    <property type="molecule type" value="Genomic_DNA"/>
</dbReference>
<evidence type="ECO:0000313" key="3">
    <source>
        <dbReference type="EMBL" id="TGO02025.1"/>
    </source>
</evidence>
<protein>
    <recommendedName>
        <fullName evidence="2">HNH nuclease domain-containing protein</fullName>
    </recommendedName>
</protein>
<dbReference type="GO" id="GO:0008270">
    <property type="term" value="F:zinc ion binding"/>
    <property type="evidence" value="ECO:0007669"/>
    <property type="project" value="InterPro"/>
</dbReference>
<dbReference type="Gene3D" id="1.10.30.50">
    <property type="match status" value="1"/>
</dbReference>
<feature type="region of interest" description="Disordered" evidence="1">
    <location>
        <begin position="165"/>
        <end position="186"/>
    </location>
</feature>
<proteinExistence type="predicted"/>
<dbReference type="Pfam" id="PF01844">
    <property type="entry name" value="HNH"/>
    <property type="match status" value="1"/>
</dbReference>
<dbReference type="CDD" id="cd00085">
    <property type="entry name" value="HNHc"/>
    <property type="match status" value="1"/>
</dbReference>
<feature type="domain" description="HNH nuclease" evidence="2">
    <location>
        <begin position="48"/>
        <end position="101"/>
    </location>
</feature>
<dbReference type="SMART" id="SM00507">
    <property type="entry name" value="HNHc"/>
    <property type="match status" value="1"/>
</dbReference>
<evidence type="ECO:0000313" key="4">
    <source>
        <dbReference type="Proteomes" id="UP000030428"/>
    </source>
</evidence>
<sequence length="230" mass="26641">VKHLKGYSKHKERTGSYARVGYDRSYYDGDTAYWAGRLSNGYGNITPSKARMLKRQDGLCPVCNCALTNEDLPEAHHIKPRQYGGLCKYENLVLVHIHCHDKIHREHGKQKRKLCKGTREYDELVKKGVFVSPEVEAKYPDIARMSKGLEGSSKILRLGSDPGIISRDKDTVPQETHSNGNNEDDELIQVKSWKSGEIKMVPRRKMYRKTKRVRDKITNKWKLVKMWFHK</sequence>
<dbReference type="AlphaFoldDB" id="A0A4E0QRM4"/>
<feature type="non-terminal residue" evidence="3">
    <location>
        <position position="1"/>
    </location>
</feature>
<keyword evidence="4" id="KW-1185">Reference proteome</keyword>
<name>A0A4E0QRM4_9GAMM</name>